<dbReference type="RefSeq" id="XP_003738106.1">
    <property type="nucleotide sequence ID" value="XM_003738058.1"/>
</dbReference>
<dbReference type="PANTHER" id="PTHR45620">
    <property type="entry name" value="PDF RECEPTOR-LIKE PROTEIN-RELATED"/>
    <property type="match status" value="1"/>
</dbReference>
<keyword evidence="10" id="KW-0807">Transducer</keyword>
<dbReference type="SMART" id="SM00008">
    <property type="entry name" value="HormR"/>
    <property type="match status" value="1"/>
</dbReference>
<evidence type="ECO:0000256" key="9">
    <source>
        <dbReference type="ARBA" id="ARBA00023180"/>
    </source>
</evidence>
<evidence type="ECO:0000313" key="15">
    <source>
        <dbReference type="RefSeq" id="XP_003738106.1"/>
    </source>
</evidence>
<comment type="similarity">
    <text evidence="2">Belongs to the G-protein coupled receptor 2 family.</text>
</comment>
<dbReference type="AlphaFoldDB" id="A0AAJ6VVD4"/>
<evidence type="ECO:0000256" key="5">
    <source>
        <dbReference type="ARBA" id="ARBA00022989"/>
    </source>
</evidence>
<feature type="transmembrane region" description="Helical" evidence="11">
    <location>
        <begin position="124"/>
        <end position="144"/>
    </location>
</feature>
<keyword evidence="7 11" id="KW-0472">Membrane</keyword>
<comment type="subcellular location">
    <subcellularLocation>
        <location evidence="1">Cell membrane</location>
        <topology evidence="1">Multi-pass membrane protein</topology>
    </subcellularLocation>
</comment>
<dbReference type="Pfam" id="PF00002">
    <property type="entry name" value="7tm_2"/>
    <property type="match status" value="1"/>
</dbReference>
<dbReference type="GeneID" id="100903678"/>
<organism evidence="14 15">
    <name type="scientific">Galendromus occidentalis</name>
    <name type="common">western predatory mite</name>
    <dbReference type="NCBI Taxonomy" id="34638"/>
    <lineage>
        <taxon>Eukaryota</taxon>
        <taxon>Metazoa</taxon>
        <taxon>Ecdysozoa</taxon>
        <taxon>Arthropoda</taxon>
        <taxon>Chelicerata</taxon>
        <taxon>Arachnida</taxon>
        <taxon>Acari</taxon>
        <taxon>Parasitiformes</taxon>
        <taxon>Mesostigmata</taxon>
        <taxon>Gamasina</taxon>
        <taxon>Phytoseioidea</taxon>
        <taxon>Phytoseiidae</taxon>
        <taxon>Typhlodrominae</taxon>
        <taxon>Galendromus</taxon>
    </lineage>
</organism>
<dbReference type="InterPro" id="IPR000832">
    <property type="entry name" value="GPCR_2_secretin-like"/>
</dbReference>
<dbReference type="Gene3D" id="4.10.1240.10">
    <property type="entry name" value="GPCR, family 2, extracellular hormone receptor domain"/>
    <property type="match status" value="1"/>
</dbReference>
<dbReference type="Proteomes" id="UP000694867">
    <property type="component" value="Unplaced"/>
</dbReference>
<protein>
    <submittedName>
        <fullName evidence="15">Secretin receptor-like</fullName>
    </submittedName>
</protein>
<dbReference type="Pfam" id="PF02793">
    <property type="entry name" value="HRM"/>
    <property type="match status" value="1"/>
</dbReference>
<evidence type="ECO:0000256" key="10">
    <source>
        <dbReference type="ARBA" id="ARBA00023224"/>
    </source>
</evidence>
<feature type="domain" description="G-protein coupled receptors family 2 profile 1" evidence="12">
    <location>
        <begin position="19"/>
        <end position="104"/>
    </location>
</feature>
<dbReference type="PROSITE" id="PS00649">
    <property type="entry name" value="G_PROTEIN_RECEP_F2_1"/>
    <property type="match status" value="1"/>
</dbReference>
<keyword evidence="6" id="KW-0297">G-protein coupled receptor</keyword>
<evidence type="ECO:0000256" key="4">
    <source>
        <dbReference type="ARBA" id="ARBA00022692"/>
    </source>
</evidence>
<feature type="transmembrane region" description="Helical" evidence="11">
    <location>
        <begin position="275"/>
        <end position="296"/>
    </location>
</feature>
<dbReference type="GO" id="GO:0007188">
    <property type="term" value="P:adenylate cyclase-modulating G protein-coupled receptor signaling pathway"/>
    <property type="evidence" value="ECO:0007669"/>
    <property type="project" value="TreeGrafter"/>
</dbReference>
<sequence>MPKGCLTELTNSKNPRSEKCDQIVDERLALPSSSWCNLTDDMRGNCPADWDGSLCWRSASPGETLNQTCPSKVKQYSSHKSVSRTCSAEGQWSPPNYFTCFNDAHLEYIRVMTKYLRSIKRVSFIGYSTSLILLIAAFILLVSLKRLRCPRNKLHLHLFASFMLRSLIVVTKFLVFPTGVQSFGSDYTGCRIFMVVFHYTLAANYCWILMEGLYLYNLIFMSVYKDNSKITSYVLMGWGFPMPSVIIWTIVNAIMDNEDCWVTGPPAVTWIHRGPITFSIVLNFFFFLRITRVVFLKVSSATAVQESHNRNIRYRKWFRSTLVLVPLFGVHYTVLFIVSLVDDDIVQIYWLYIDQIFSSFQGSVVALLYCFFNNEVQSEVIRILPQGLKSKMSFLKRSATYESSANYSKRDSTSHRTFTTKSRFFERRQLLHRDSANQYTAKEELEHTCLCSIENSPPSRGTCFFDRVPASLDMPKEPNLIESGV</sequence>
<evidence type="ECO:0000256" key="3">
    <source>
        <dbReference type="ARBA" id="ARBA00022475"/>
    </source>
</evidence>
<dbReference type="SUPFAM" id="SSF111418">
    <property type="entry name" value="Hormone receptor domain"/>
    <property type="match status" value="1"/>
</dbReference>
<dbReference type="InterPro" id="IPR017983">
    <property type="entry name" value="GPCR_2_secretin-like_CS"/>
</dbReference>
<feature type="transmembrane region" description="Helical" evidence="11">
    <location>
        <begin position="347"/>
        <end position="372"/>
    </location>
</feature>
<dbReference type="InterPro" id="IPR001879">
    <property type="entry name" value="GPCR_2_extracellular_dom"/>
</dbReference>
<dbReference type="InterPro" id="IPR036445">
    <property type="entry name" value="GPCR_2_extracell_dom_sf"/>
</dbReference>
<keyword evidence="4 11" id="KW-0812">Transmembrane</keyword>
<dbReference type="PROSITE" id="PS50227">
    <property type="entry name" value="G_PROTEIN_RECEP_F2_3"/>
    <property type="match status" value="1"/>
</dbReference>
<dbReference type="Gene3D" id="1.20.1070.10">
    <property type="entry name" value="Rhodopsin 7-helix transmembrane proteins"/>
    <property type="match status" value="1"/>
</dbReference>
<gene>
    <name evidence="15" type="primary">LOC100903678</name>
</gene>
<evidence type="ECO:0000259" key="12">
    <source>
        <dbReference type="PROSITE" id="PS50227"/>
    </source>
</evidence>
<keyword evidence="5 11" id="KW-1133">Transmembrane helix</keyword>
<reference evidence="15" key="1">
    <citation type="submission" date="2025-08" db="UniProtKB">
        <authorList>
            <consortium name="RefSeq"/>
        </authorList>
    </citation>
    <scope>IDENTIFICATION</scope>
</reference>
<feature type="transmembrane region" description="Helical" evidence="11">
    <location>
        <begin position="196"/>
        <end position="221"/>
    </location>
</feature>
<feature type="transmembrane region" description="Helical" evidence="11">
    <location>
        <begin position="317"/>
        <end position="341"/>
    </location>
</feature>
<dbReference type="GO" id="GO:0007166">
    <property type="term" value="P:cell surface receptor signaling pathway"/>
    <property type="evidence" value="ECO:0007669"/>
    <property type="project" value="InterPro"/>
</dbReference>
<dbReference type="GO" id="GO:0008528">
    <property type="term" value="F:G protein-coupled peptide receptor activity"/>
    <property type="evidence" value="ECO:0007669"/>
    <property type="project" value="TreeGrafter"/>
</dbReference>
<dbReference type="KEGG" id="goe:100903678"/>
<keyword evidence="8" id="KW-0675">Receptor</keyword>
<dbReference type="GO" id="GO:0005886">
    <property type="term" value="C:plasma membrane"/>
    <property type="evidence" value="ECO:0007669"/>
    <property type="project" value="UniProtKB-SubCell"/>
</dbReference>
<keyword evidence="14" id="KW-1185">Reference proteome</keyword>
<accession>A0AAJ6VVD4</accession>
<dbReference type="GO" id="GO:0017046">
    <property type="term" value="F:peptide hormone binding"/>
    <property type="evidence" value="ECO:0007669"/>
    <property type="project" value="TreeGrafter"/>
</dbReference>
<evidence type="ECO:0000256" key="7">
    <source>
        <dbReference type="ARBA" id="ARBA00023136"/>
    </source>
</evidence>
<dbReference type="InterPro" id="IPR017981">
    <property type="entry name" value="GPCR_2-like_7TM"/>
</dbReference>
<dbReference type="PRINTS" id="PR00249">
    <property type="entry name" value="GPCRSECRETIN"/>
</dbReference>
<evidence type="ECO:0000256" key="6">
    <source>
        <dbReference type="ARBA" id="ARBA00023040"/>
    </source>
</evidence>
<evidence type="ECO:0000259" key="13">
    <source>
        <dbReference type="PROSITE" id="PS50261"/>
    </source>
</evidence>
<evidence type="ECO:0000313" key="14">
    <source>
        <dbReference type="Proteomes" id="UP000694867"/>
    </source>
</evidence>
<keyword evidence="3" id="KW-1003">Cell membrane</keyword>
<name>A0AAJ6VVD4_9ACAR</name>
<dbReference type="PROSITE" id="PS50261">
    <property type="entry name" value="G_PROTEIN_RECEP_F2_4"/>
    <property type="match status" value="1"/>
</dbReference>
<dbReference type="PANTHER" id="PTHR45620:SF1">
    <property type="entry name" value="G-PROTEIN COUPLED RECEPTORS FAMILY 2 PROFILE 2 DOMAIN-CONTAINING PROTEIN"/>
    <property type="match status" value="1"/>
</dbReference>
<evidence type="ECO:0000256" key="1">
    <source>
        <dbReference type="ARBA" id="ARBA00004651"/>
    </source>
</evidence>
<evidence type="ECO:0000256" key="11">
    <source>
        <dbReference type="SAM" id="Phobius"/>
    </source>
</evidence>
<feature type="transmembrane region" description="Helical" evidence="11">
    <location>
        <begin position="233"/>
        <end position="255"/>
    </location>
</feature>
<feature type="transmembrane region" description="Helical" evidence="11">
    <location>
        <begin position="156"/>
        <end position="176"/>
    </location>
</feature>
<evidence type="ECO:0000256" key="2">
    <source>
        <dbReference type="ARBA" id="ARBA00005314"/>
    </source>
</evidence>
<proteinExistence type="inferred from homology"/>
<dbReference type="SUPFAM" id="SSF81321">
    <property type="entry name" value="Family A G protein-coupled receptor-like"/>
    <property type="match status" value="1"/>
</dbReference>
<evidence type="ECO:0000256" key="8">
    <source>
        <dbReference type="ARBA" id="ARBA00023170"/>
    </source>
</evidence>
<feature type="domain" description="G-protein coupled receptors family 2 profile 2" evidence="13">
    <location>
        <begin position="119"/>
        <end position="373"/>
    </location>
</feature>
<keyword evidence="9" id="KW-0325">Glycoprotein</keyword>
<dbReference type="InterPro" id="IPR050332">
    <property type="entry name" value="GPCR_2"/>
</dbReference>